<dbReference type="EMBL" id="CAJOAX010003680">
    <property type="protein sequence ID" value="CAF3867276.1"/>
    <property type="molecule type" value="Genomic_DNA"/>
</dbReference>
<name>A0A819FEN7_9BILA</name>
<organism evidence="4 5">
    <name type="scientific">Rotaria sordida</name>
    <dbReference type="NCBI Taxonomy" id="392033"/>
    <lineage>
        <taxon>Eukaryota</taxon>
        <taxon>Metazoa</taxon>
        <taxon>Spiralia</taxon>
        <taxon>Gnathifera</taxon>
        <taxon>Rotifera</taxon>
        <taxon>Eurotatoria</taxon>
        <taxon>Bdelloidea</taxon>
        <taxon>Philodinida</taxon>
        <taxon>Philodinidae</taxon>
        <taxon>Rotaria</taxon>
    </lineage>
</organism>
<evidence type="ECO:0000313" key="2">
    <source>
        <dbReference type="EMBL" id="CAF1356496.1"/>
    </source>
</evidence>
<evidence type="ECO:0000313" key="6">
    <source>
        <dbReference type="Proteomes" id="UP000663870"/>
    </source>
</evidence>
<feature type="compositionally biased region" description="Basic and acidic residues" evidence="1">
    <location>
        <begin position="20"/>
        <end position="68"/>
    </location>
</feature>
<evidence type="ECO:0000313" key="4">
    <source>
        <dbReference type="EMBL" id="CAF3867276.1"/>
    </source>
</evidence>
<sequence>MSHSNVTQGMSNVDTNAEGKPYHENVDKKAQKEDHPRTQSEKHDAHSSDDKDFAPHHGHDNQYKKDIKGSAGSGTSERGDHKKDHD</sequence>
<protein>
    <submittedName>
        <fullName evidence="4">Uncharacterized protein</fullName>
    </submittedName>
</protein>
<evidence type="ECO:0000313" key="3">
    <source>
        <dbReference type="EMBL" id="CAF1601745.1"/>
    </source>
</evidence>
<accession>A0A819FEN7</accession>
<dbReference type="EMBL" id="CAJNOO010003831">
    <property type="protein sequence ID" value="CAF1356496.1"/>
    <property type="molecule type" value="Genomic_DNA"/>
</dbReference>
<evidence type="ECO:0000313" key="5">
    <source>
        <dbReference type="Proteomes" id="UP000663823"/>
    </source>
</evidence>
<comment type="caution">
    <text evidence="4">The sequence shown here is derived from an EMBL/GenBank/DDBJ whole genome shotgun (WGS) entry which is preliminary data.</text>
</comment>
<keyword evidence="6" id="KW-1185">Reference proteome</keyword>
<proteinExistence type="predicted"/>
<dbReference type="Proteomes" id="UP000663870">
    <property type="component" value="Unassembled WGS sequence"/>
</dbReference>
<feature type="compositionally biased region" description="Basic and acidic residues" evidence="1">
    <location>
        <begin position="77"/>
        <end position="86"/>
    </location>
</feature>
<feature type="region of interest" description="Disordered" evidence="1">
    <location>
        <begin position="1"/>
        <end position="86"/>
    </location>
</feature>
<dbReference type="Proteomes" id="UP000663882">
    <property type="component" value="Unassembled WGS sequence"/>
</dbReference>
<dbReference type="AlphaFoldDB" id="A0A819FEN7"/>
<dbReference type="EMBL" id="CAJNOL010005222">
    <property type="protein sequence ID" value="CAF1601745.1"/>
    <property type="molecule type" value="Genomic_DNA"/>
</dbReference>
<feature type="compositionally biased region" description="Polar residues" evidence="1">
    <location>
        <begin position="1"/>
        <end position="15"/>
    </location>
</feature>
<dbReference type="Proteomes" id="UP000663823">
    <property type="component" value="Unassembled WGS sequence"/>
</dbReference>
<reference evidence="4" key="1">
    <citation type="submission" date="2021-02" db="EMBL/GenBank/DDBJ databases">
        <authorList>
            <person name="Nowell W R."/>
        </authorList>
    </citation>
    <scope>NUCLEOTIDE SEQUENCE</scope>
</reference>
<evidence type="ECO:0000256" key="1">
    <source>
        <dbReference type="SAM" id="MobiDB-lite"/>
    </source>
</evidence>
<dbReference type="OrthoDB" id="10037433at2759"/>
<gene>
    <name evidence="3" type="ORF">JXQ802_LOCUS48391</name>
    <name evidence="4" type="ORF">OTI717_LOCUS22023</name>
    <name evidence="2" type="ORF">RFH988_LOCUS32581</name>
</gene>